<dbReference type="GO" id="GO:0004252">
    <property type="term" value="F:serine-type endopeptidase activity"/>
    <property type="evidence" value="ECO:0007669"/>
    <property type="project" value="UniProtKB-UniRule"/>
</dbReference>
<dbReference type="Proteomes" id="UP000053144">
    <property type="component" value="Chromosome 11"/>
</dbReference>
<evidence type="ECO:0000256" key="6">
    <source>
        <dbReference type="ARBA" id="ARBA00022801"/>
    </source>
</evidence>
<sequence length="720" mass="77201">MDISAMPKAFSTQHTWYQSTLSSALKSSKPTSNNLKSIISTKLLYTYTNVINGFSANLSPKELEALKTSPGYVSFLRDLPAKRDTTHSPSFLGLNPNEGAWPAAQFGKDVIVGLVDTGIWPESESFRDDGMGGVPSRWKGQCESTIKCNKKLIGARFFNKGLLAKNPNITIGANSTRDTEGHGTHTSSTAAGSVVEGASYFGYASGTATGMASRARVAMYKALWEDGAYMSDIIAAIDSAISDGVDVLSLSFGFDDIPLYEDPVAIATFAAMQKNIFVSTSAGNEGPSLGRLHNGIPWVITVAAGTLDREFHGALTLGNGVQLTGMSLYHGNFSSSHVPIVFMGLCDRVKELAKVRTKIVVCEDNGTIIDLQVSNIFEANVVAAVFITNSSDSSFFLDNSFATIVISTADGEIVKAYIKSNNSSAKASMSFEMTVLGTKPAPSVDSYSSRGPSSSCPFVLKPDITAPGTSILAAWPQNLPVEVFGSQSIFSNFNLLSGTSMACPHVAGVAALLRGAHPEWSVASIRSAIMTTSDMVDNTLGPIKDIGNDNKRATPLASGSGHINPNKALNPGLVYDAGVQDYVNLLCALGFTQRNITVITRTSSNDCSKASLDLNYPSFIAFFNSNNSSTAQEFQRTVTHVGEGPASYAASFIPVEGYEVSVIPELLVFKEKYEKLNYTLRIEGPRKKKEKKVAFGYLIWTDIQHVVRSPIVVTTLKFDF</sequence>
<organism evidence="14 15">
    <name type="scientific">Phaseolus angularis</name>
    <name type="common">Azuki bean</name>
    <name type="synonym">Vigna angularis</name>
    <dbReference type="NCBI Taxonomy" id="3914"/>
    <lineage>
        <taxon>Eukaryota</taxon>
        <taxon>Viridiplantae</taxon>
        <taxon>Streptophyta</taxon>
        <taxon>Embryophyta</taxon>
        <taxon>Tracheophyta</taxon>
        <taxon>Spermatophyta</taxon>
        <taxon>Magnoliopsida</taxon>
        <taxon>eudicotyledons</taxon>
        <taxon>Gunneridae</taxon>
        <taxon>Pentapetalae</taxon>
        <taxon>rosids</taxon>
        <taxon>fabids</taxon>
        <taxon>Fabales</taxon>
        <taxon>Fabaceae</taxon>
        <taxon>Papilionoideae</taxon>
        <taxon>50 kb inversion clade</taxon>
        <taxon>NPAAA clade</taxon>
        <taxon>indigoferoid/millettioid clade</taxon>
        <taxon>Phaseoleae</taxon>
        <taxon>Vigna</taxon>
    </lineage>
</organism>
<evidence type="ECO:0000256" key="7">
    <source>
        <dbReference type="ARBA" id="ARBA00022825"/>
    </source>
</evidence>
<feature type="active site" description="Charge relay system" evidence="8 9">
    <location>
        <position position="116"/>
    </location>
</feature>
<dbReference type="InterPro" id="IPR023828">
    <property type="entry name" value="Peptidase_S8_Ser-AS"/>
</dbReference>
<evidence type="ECO:0000259" key="10">
    <source>
        <dbReference type="Pfam" id="PF00082"/>
    </source>
</evidence>
<dbReference type="Gene3D" id="3.50.30.30">
    <property type="match status" value="1"/>
</dbReference>
<keyword evidence="5" id="KW-0732">Signal</keyword>
<dbReference type="SUPFAM" id="SSF52743">
    <property type="entry name" value="Subtilisin-like"/>
    <property type="match status" value="1"/>
</dbReference>
<dbReference type="CDD" id="cd02120">
    <property type="entry name" value="PA_subtilisin_like"/>
    <property type="match status" value="1"/>
</dbReference>
<evidence type="ECO:0000256" key="2">
    <source>
        <dbReference type="ARBA" id="ARBA00011073"/>
    </source>
</evidence>
<reference evidence="13 16" key="3">
    <citation type="submission" date="2020-05" db="EMBL/GenBank/DDBJ databases">
        <title>Vigna angularis (adzuki bean) Var. LongXiaoDou No. 4 denovo assembly.</title>
        <authorList>
            <person name="Xiang H."/>
        </authorList>
    </citation>
    <scope>NUCLEOTIDE SEQUENCE [LARGE SCALE GENOMIC DNA]</scope>
    <source>
        <tissue evidence="13">Leaf</tissue>
    </source>
</reference>
<evidence type="ECO:0000313" key="14">
    <source>
        <dbReference type="EMBL" id="KOM57201.1"/>
    </source>
</evidence>
<evidence type="ECO:0000256" key="9">
    <source>
        <dbReference type="PROSITE-ProRule" id="PRU01240"/>
    </source>
</evidence>
<evidence type="ECO:0000256" key="1">
    <source>
        <dbReference type="ARBA" id="ARBA00004613"/>
    </source>
</evidence>
<dbReference type="PROSITE" id="PS00138">
    <property type="entry name" value="SUBTILASE_SER"/>
    <property type="match status" value="1"/>
</dbReference>
<comment type="subcellular location">
    <subcellularLocation>
        <location evidence="1">Secreted</location>
    </subcellularLocation>
</comment>
<keyword evidence="7 9" id="KW-0720">Serine protease</keyword>
<feature type="domain" description="Inhibitor I9" evidence="11">
    <location>
        <begin position="5"/>
        <end position="80"/>
    </location>
</feature>
<evidence type="ECO:0000313" key="15">
    <source>
        <dbReference type="Proteomes" id="UP000053144"/>
    </source>
</evidence>
<dbReference type="PRINTS" id="PR00723">
    <property type="entry name" value="SUBTILISIN"/>
</dbReference>
<dbReference type="InterPro" id="IPR041469">
    <property type="entry name" value="Subtilisin-like_FN3"/>
</dbReference>
<dbReference type="InterPro" id="IPR010259">
    <property type="entry name" value="S8pro/Inhibitor_I9"/>
</dbReference>
<evidence type="ECO:0000313" key="16">
    <source>
        <dbReference type="Proteomes" id="UP000743370"/>
    </source>
</evidence>
<evidence type="ECO:0000313" key="13">
    <source>
        <dbReference type="EMBL" id="KAG2380146.1"/>
    </source>
</evidence>
<proteinExistence type="inferred from homology"/>
<dbReference type="Gramene" id="KOM57201">
    <property type="protein sequence ID" value="KOM57201"/>
    <property type="gene ID" value="LR48_Vigan11g023300"/>
</dbReference>
<dbReference type="InterPro" id="IPR000209">
    <property type="entry name" value="Peptidase_S8/S53_dom"/>
</dbReference>
<accession>A0A0L9VQ52</accession>
<gene>
    <name evidence="13" type="ORF">HKW66_Vig0169250</name>
    <name evidence="14" type="ORF">LR48_Vigan11g023300</name>
</gene>
<reference evidence="15" key="1">
    <citation type="journal article" date="2015" name="Proc. Natl. Acad. Sci. U.S.A.">
        <title>Genome sequencing of adzuki bean (Vigna angularis) provides insight into high starch and low fat accumulation and domestication.</title>
        <authorList>
            <person name="Yang K."/>
            <person name="Tian Z."/>
            <person name="Chen C."/>
            <person name="Luo L."/>
            <person name="Zhao B."/>
            <person name="Wang Z."/>
            <person name="Yu L."/>
            <person name="Li Y."/>
            <person name="Sun Y."/>
            <person name="Li W."/>
            <person name="Chen Y."/>
            <person name="Li Y."/>
            <person name="Zhang Y."/>
            <person name="Ai D."/>
            <person name="Zhao J."/>
            <person name="Shang C."/>
            <person name="Ma Y."/>
            <person name="Wu B."/>
            <person name="Wang M."/>
            <person name="Gao L."/>
            <person name="Sun D."/>
            <person name="Zhang P."/>
            <person name="Guo F."/>
            <person name="Wang W."/>
            <person name="Li Y."/>
            <person name="Wang J."/>
            <person name="Varshney R.K."/>
            <person name="Wang J."/>
            <person name="Ling H.Q."/>
            <person name="Wan P."/>
        </authorList>
    </citation>
    <scope>NUCLEOTIDE SEQUENCE</scope>
    <source>
        <strain evidence="15">cv. Jingnong 6</strain>
    </source>
</reference>
<dbReference type="Gene3D" id="2.60.40.2310">
    <property type="match status" value="1"/>
</dbReference>
<dbReference type="Pfam" id="PF17766">
    <property type="entry name" value="fn3_6"/>
    <property type="match status" value="1"/>
</dbReference>
<dbReference type="GO" id="GO:0005576">
    <property type="term" value="C:extracellular region"/>
    <property type="evidence" value="ECO:0007669"/>
    <property type="project" value="UniProtKB-SubCell"/>
</dbReference>
<dbReference type="InterPro" id="IPR034197">
    <property type="entry name" value="Peptidases_S8_3"/>
</dbReference>
<dbReference type="Gene3D" id="3.40.50.200">
    <property type="entry name" value="Peptidase S8/S53 domain"/>
    <property type="match status" value="1"/>
</dbReference>
<evidence type="ECO:0000256" key="8">
    <source>
        <dbReference type="PIRSR" id="PIRSR615500-1"/>
    </source>
</evidence>
<dbReference type="FunFam" id="3.40.50.200:FF:000006">
    <property type="entry name" value="Subtilisin-like protease SBT1.5"/>
    <property type="match status" value="1"/>
</dbReference>
<name>A0A0L9VQ52_PHAAN</name>
<dbReference type="GO" id="GO:0009610">
    <property type="term" value="P:response to symbiotic fungus"/>
    <property type="evidence" value="ECO:0007669"/>
    <property type="project" value="UniProtKB-ARBA"/>
</dbReference>
<dbReference type="PROSITE" id="PS51892">
    <property type="entry name" value="SUBTILASE"/>
    <property type="match status" value="1"/>
</dbReference>
<evidence type="ECO:0000256" key="5">
    <source>
        <dbReference type="ARBA" id="ARBA00022729"/>
    </source>
</evidence>
<keyword evidence="4 9" id="KW-0645">Protease</keyword>
<dbReference type="Proteomes" id="UP000743370">
    <property type="component" value="Unassembled WGS sequence"/>
</dbReference>
<dbReference type="InterPro" id="IPR045051">
    <property type="entry name" value="SBT"/>
</dbReference>
<evidence type="ECO:0000259" key="11">
    <source>
        <dbReference type="Pfam" id="PF05922"/>
    </source>
</evidence>
<dbReference type="InterPro" id="IPR036852">
    <property type="entry name" value="Peptidase_S8/S53_dom_sf"/>
</dbReference>
<protein>
    <submittedName>
        <fullName evidence="13">Subtilisin-like protease</fullName>
    </submittedName>
</protein>
<dbReference type="GO" id="GO:0006508">
    <property type="term" value="P:proteolysis"/>
    <property type="evidence" value="ECO:0007669"/>
    <property type="project" value="UniProtKB-KW"/>
</dbReference>
<feature type="active site" description="Charge relay system" evidence="8 9">
    <location>
        <position position="500"/>
    </location>
</feature>
<dbReference type="GO" id="GO:0009609">
    <property type="term" value="P:response to symbiotic bacterium"/>
    <property type="evidence" value="ECO:0007669"/>
    <property type="project" value="UniProtKB-ARBA"/>
</dbReference>
<feature type="active site" description="Charge relay system" evidence="8 9">
    <location>
        <position position="182"/>
    </location>
</feature>
<evidence type="ECO:0000256" key="4">
    <source>
        <dbReference type="ARBA" id="ARBA00022670"/>
    </source>
</evidence>
<dbReference type="AlphaFoldDB" id="A0A0L9VQ52"/>
<dbReference type="CDD" id="cd04852">
    <property type="entry name" value="Peptidases_S8_3"/>
    <property type="match status" value="1"/>
</dbReference>
<dbReference type="EMBL" id="CM003381">
    <property type="protein sequence ID" value="KOM57201.1"/>
    <property type="molecule type" value="Genomic_DNA"/>
</dbReference>
<dbReference type="Pfam" id="PF00082">
    <property type="entry name" value="Peptidase_S8"/>
    <property type="match status" value="1"/>
</dbReference>
<dbReference type="Pfam" id="PF05922">
    <property type="entry name" value="Inhibitor_I9"/>
    <property type="match status" value="1"/>
</dbReference>
<keyword evidence="6 9" id="KW-0378">Hydrolase</keyword>
<evidence type="ECO:0000259" key="12">
    <source>
        <dbReference type="Pfam" id="PF17766"/>
    </source>
</evidence>
<keyword evidence="3" id="KW-0964">Secreted</keyword>
<evidence type="ECO:0000256" key="3">
    <source>
        <dbReference type="ARBA" id="ARBA00022525"/>
    </source>
</evidence>
<reference evidence="14" key="2">
    <citation type="submission" date="2015-02" db="EMBL/GenBank/DDBJ databases">
        <authorList>
            <person name="Chooi Y.-H."/>
        </authorList>
    </citation>
    <scope>NUCLEOTIDE SEQUENCE</scope>
    <source>
        <tissue evidence="14">Seedling</tissue>
    </source>
</reference>
<feature type="domain" description="Peptidase S8/S53" evidence="10">
    <location>
        <begin position="107"/>
        <end position="537"/>
    </location>
</feature>
<comment type="similarity">
    <text evidence="2 9">Belongs to the peptidase S8 family.</text>
</comment>
<dbReference type="InterPro" id="IPR037045">
    <property type="entry name" value="S8pro/Inhibitor_I9_sf"/>
</dbReference>
<dbReference type="OMA" id="GVFSSHQ"/>
<feature type="domain" description="Subtilisin-like protease fibronectin type-III" evidence="12">
    <location>
        <begin position="613"/>
        <end position="713"/>
    </location>
</feature>
<dbReference type="EMBL" id="JABFOF010000009">
    <property type="protein sequence ID" value="KAG2380146.1"/>
    <property type="molecule type" value="Genomic_DNA"/>
</dbReference>
<dbReference type="PANTHER" id="PTHR10795">
    <property type="entry name" value="PROPROTEIN CONVERTASE SUBTILISIN/KEXIN"/>
    <property type="match status" value="1"/>
</dbReference>
<dbReference type="InterPro" id="IPR015500">
    <property type="entry name" value="Peptidase_S8_subtilisin-rel"/>
</dbReference>
<dbReference type="Gene3D" id="3.30.70.80">
    <property type="entry name" value="Peptidase S8 propeptide/proteinase inhibitor I9"/>
    <property type="match status" value="1"/>
</dbReference>